<dbReference type="Proteomes" id="UP000823775">
    <property type="component" value="Unassembled WGS sequence"/>
</dbReference>
<accession>A0ABS8V111</accession>
<organism evidence="2 3">
    <name type="scientific">Datura stramonium</name>
    <name type="common">Jimsonweed</name>
    <name type="synonym">Common thornapple</name>
    <dbReference type="NCBI Taxonomy" id="4076"/>
    <lineage>
        <taxon>Eukaryota</taxon>
        <taxon>Viridiplantae</taxon>
        <taxon>Streptophyta</taxon>
        <taxon>Embryophyta</taxon>
        <taxon>Tracheophyta</taxon>
        <taxon>Spermatophyta</taxon>
        <taxon>Magnoliopsida</taxon>
        <taxon>eudicotyledons</taxon>
        <taxon>Gunneridae</taxon>
        <taxon>Pentapetalae</taxon>
        <taxon>asterids</taxon>
        <taxon>lamiids</taxon>
        <taxon>Solanales</taxon>
        <taxon>Solanaceae</taxon>
        <taxon>Solanoideae</taxon>
        <taxon>Datureae</taxon>
        <taxon>Datura</taxon>
    </lineage>
</organism>
<evidence type="ECO:0000313" key="3">
    <source>
        <dbReference type="Proteomes" id="UP000823775"/>
    </source>
</evidence>
<dbReference type="EMBL" id="JACEIK010003190">
    <property type="protein sequence ID" value="MCD9640728.1"/>
    <property type="molecule type" value="Genomic_DNA"/>
</dbReference>
<keyword evidence="3" id="KW-1185">Reference proteome</keyword>
<name>A0ABS8V111_DATST</name>
<evidence type="ECO:0000256" key="1">
    <source>
        <dbReference type="SAM" id="MobiDB-lite"/>
    </source>
</evidence>
<reference evidence="2 3" key="1">
    <citation type="journal article" date="2021" name="BMC Genomics">
        <title>Datura genome reveals duplications of psychoactive alkaloid biosynthetic genes and high mutation rate following tissue culture.</title>
        <authorList>
            <person name="Rajewski A."/>
            <person name="Carter-House D."/>
            <person name="Stajich J."/>
            <person name="Litt A."/>
        </authorList>
    </citation>
    <scope>NUCLEOTIDE SEQUENCE [LARGE SCALE GENOMIC DNA]</scope>
    <source>
        <strain evidence="2">AR-01</strain>
    </source>
</reference>
<protein>
    <submittedName>
        <fullName evidence="2">Uncharacterized protein</fullName>
    </submittedName>
</protein>
<feature type="region of interest" description="Disordered" evidence="1">
    <location>
        <begin position="32"/>
        <end position="54"/>
    </location>
</feature>
<evidence type="ECO:0000313" key="2">
    <source>
        <dbReference type="EMBL" id="MCD9640728.1"/>
    </source>
</evidence>
<proteinExistence type="predicted"/>
<comment type="caution">
    <text evidence="2">The sequence shown here is derived from an EMBL/GenBank/DDBJ whole genome shotgun (WGS) entry which is preliminary data.</text>
</comment>
<sequence length="111" mass="11763">MGNGENTELLDLKMKTTESSYPHKRTMFMAPSSHPHFFAPSGKETGDDGGSGGGDFVGSDIYDVLSSGAAALSSTPLQQPFNTSASTEEAWASLEKLLLQPSSCRSFKDSP</sequence>
<gene>
    <name evidence="2" type="ORF">HAX54_026251</name>
</gene>